<keyword evidence="3" id="KW-1185">Reference proteome</keyword>
<dbReference type="OrthoDB" id="4548225at2"/>
<accession>A0A3A4K6D5</accession>
<evidence type="ECO:0000313" key="2">
    <source>
        <dbReference type="EMBL" id="RJO68480.1"/>
    </source>
</evidence>
<dbReference type="Proteomes" id="UP000266677">
    <property type="component" value="Unassembled WGS sequence"/>
</dbReference>
<proteinExistence type="predicted"/>
<reference evidence="2 3" key="1">
    <citation type="submission" date="2018-09" db="EMBL/GenBank/DDBJ databases">
        <title>YIM PH21274 draft genome.</title>
        <authorList>
            <person name="Miao C."/>
        </authorList>
    </citation>
    <scope>NUCLEOTIDE SEQUENCE [LARGE SCALE GENOMIC DNA]</scope>
    <source>
        <strain evidence="2 3">YIM PH 21724</strain>
    </source>
</reference>
<dbReference type="EMBL" id="QZFU01000055">
    <property type="protein sequence ID" value="RJO68480.1"/>
    <property type="molecule type" value="Genomic_DNA"/>
</dbReference>
<organism evidence="2 3">
    <name type="scientific">Nocardia panacis</name>
    <dbReference type="NCBI Taxonomy" id="2340916"/>
    <lineage>
        <taxon>Bacteria</taxon>
        <taxon>Bacillati</taxon>
        <taxon>Actinomycetota</taxon>
        <taxon>Actinomycetes</taxon>
        <taxon>Mycobacteriales</taxon>
        <taxon>Nocardiaceae</taxon>
        <taxon>Nocardia</taxon>
    </lineage>
</organism>
<evidence type="ECO:0000313" key="3">
    <source>
        <dbReference type="Proteomes" id="UP000266677"/>
    </source>
</evidence>
<protein>
    <submittedName>
        <fullName evidence="2">Uncharacterized protein</fullName>
    </submittedName>
</protein>
<evidence type="ECO:0000256" key="1">
    <source>
        <dbReference type="SAM" id="MobiDB-lite"/>
    </source>
</evidence>
<feature type="region of interest" description="Disordered" evidence="1">
    <location>
        <begin position="45"/>
        <end position="73"/>
    </location>
</feature>
<name>A0A3A4K6D5_9NOCA</name>
<gene>
    <name evidence="2" type="ORF">D5S18_33760</name>
</gene>
<sequence>MRAGRGLPHRRVERLAWNDKAQAPAKLVVMLVVSLALLGAGCARGSREDSGSAAPPAAPSTTRQLEQAPPADPVTADGVAVVALREIYTWFPDRESQDASLARARKWLGPSMIRVLDGTPAPGDAPKASLLWSQWAKAKARVEAFVFASGERPPAGPDPNTQQFKVGIEQTVVYSDGRKEQLAPETVIATVVRTPDGWRLDAFR</sequence>
<dbReference type="AlphaFoldDB" id="A0A3A4K6D5"/>
<comment type="caution">
    <text evidence="2">The sequence shown here is derived from an EMBL/GenBank/DDBJ whole genome shotgun (WGS) entry which is preliminary data.</text>
</comment>